<gene>
    <name evidence="2" type="ORF">OMM_01427</name>
</gene>
<feature type="repeat" description="TPR" evidence="1">
    <location>
        <begin position="1270"/>
        <end position="1303"/>
    </location>
</feature>
<dbReference type="Pfam" id="PF13431">
    <property type="entry name" value="TPR_17"/>
    <property type="match status" value="1"/>
</dbReference>
<evidence type="ECO:0000313" key="3">
    <source>
        <dbReference type="Proteomes" id="UP000189670"/>
    </source>
</evidence>
<dbReference type="PANTHER" id="PTHR44809">
    <property type="match status" value="1"/>
</dbReference>
<dbReference type="Pfam" id="PF13176">
    <property type="entry name" value="TPR_7"/>
    <property type="match status" value="1"/>
</dbReference>
<feature type="repeat" description="TPR" evidence="1">
    <location>
        <begin position="493"/>
        <end position="526"/>
    </location>
</feature>
<protein>
    <submittedName>
        <fullName evidence="2">TPR repeat-containing protein</fullName>
    </submittedName>
</protein>
<dbReference type="Gene3D" id="1.25.40.10">
    <property type="entry name" value="Tetratricopeptide repeat domain"/>
    <property type="match status" value="5"/>
</dbReference>
<organism evidence="2 3">
    <name type="scientific">Candidatus Magnetoglobus multicellularis str. Araruama</name>
    <dbReference type="NCBI Taxonomy" id="890399"/>
    <lineage>
        <taxon>Bacteria</taxon>
        <taxon>Pseudomonadati</taxon>
        <taxon>Thermodesulfobacteriota</taxon>
        <taxon>Desulfobacteria</taxon>
        <taxon>Desulfobacterales</taxon>
        <taxon>Desulfobacteraceae</taxon>
        <taxon>Candidatus Magnetoglobus</taxon>
    </lineage>
</organism>
<feature type="repeat" description="TPR" evidence="1">
    <location>
        <begin position="1304"/>
        <end position="1337"/>
    </location>
</feature>
<dbReference type="Proteomes" id="UP000189670">
    <property type="component" value="Unassembled WGS sequence"/>
</dbReference>
<evidence type="ECO:0000313" key="2">
    <source>
        <dbReference type="EMBL" id="ETR72808.1"/>
    </source>
</evidence>
<dbReference type="SMART" id="SM00028">
    <property type="entry name" value="TPR"/>
    <property type="match status" value="15"/>
</dbReference>
<dbReference type="SUPFAM" id="SSF48452">
    <property type="entry name" value="TPR-like"/>
    <property type="match status" value="4"/>
</dbReference>
<keyword evidence="1" id="KW-0802">TPR repeat</keyword>
<dbReference type="PROSITE" id="PS50293">
    <property type="entry name" value="TPR_REGION"/>
    <property type="match status" value="2"/>
</dbReference>
<sequence>MTNNDSADQLNDDGIQWLGKGQLDRALACFEKAVQIDSQHAYAFCNIGRIYYEKNQLETARQYFERSLSIHPELAESYSNLGLTLHRLNHMDQAIELYQKALAIRPNYPIACHNMGFTLEKLGRLTESIQWYEKAIAMDPDYTYAHSNMGITLLLAGDYKRGFMEYEWRLKTKEYDQRTFQSIPWDGRNFFNKKLLIYPEQGYGDYIQFIRYLPRVKQLGGAVILETHKFLVPLFKELPYFDQIIIHEETSPPEVDYHVAIASLPHIFKTTLKTIPCDMPYLFQPKKETPVLVQTIEMINGFRVGISWAGSPIHKNDKNRSCPLSLFYPLTQMDGVVLFGIQKGPAVNDLKNATHMPVIDLSDLIQDFSDTATAIFHMDLIISVDTATAHLAGAMGKPVWMILPHAPDWRWMLDRHDSPWYPSIRLFRQPTPGDFKTVMQTIHQALIQVLQDPNAFDFIAKSNKTAINLYNQGRLSDATHIYKRLVTIAPNIDFFYANLGLVYLKAGQLDMALAILEKALSRPTANQSIMNRLIGIVYRRKGLYDLAKTHYQKGLDLNPNDPNIIDELGVLAEKQGQLDNAITNYKKAISLRPESPETYRNLAHALLLKGELKEGFKTYEWRIKCSDYKCRIFNEIPMWQGERFSDKTLFLCTEQGFGDIIQFIRYAPMVKSLGGSVAFGTFPNMIRLISSVKGIDRVFSREPISNFAYQIPLLSLPAIFETDLDTIPTNIPYIFPPEKVGDWIAIVRDNPAKFKIGISWAGSPKHPEDQWRSMTLDTLEPLLSLSHTKEIAFFSLQIGERALTESDKHLPIIDLNPHIDDFADSAAAIDQLDLVISVDTATAHLAGAMGKPVWLMLPTSPDWRWMLHRKDSPWYPTMCVFRQTHLGDWSSVVNNIVRSLCVEAGINGDLFFNRNQLTEAESWYQLSMKIDPFYMPAYSNMGVICEKRNQTDRAIDWYRQALFLEPDSAPTHKNLGHALLLKGKLAEGFKEYQWRLKCKKFLDDPKHDIEFWQGQPLENKTILLYSEQGFGDIIQFIRYAPFLKERGATTVVATFPNLTRLLAKADGIDRAVSHAQESEFDYQVHLLTLPHLLGTHEHNIPAKLPYLHIDQKDVDHFKTIMDITDTKIHVGLVWSGDPKHPNDKNRSIPLKTLSPLLNINAIQFYCFQKEYQKDISPYENIIDLSEHLNDFYDTAAAMMHLDAVVSVDTAPAHLAGALGKQVYLLLPFVPDWRWMLNCTNTPWYPAMKLLRQSRSQQWPPVITQLLTEIATIFCDKGDKLLQSQQYSAAIDMYQHALNQNPSHGHAHNNLGVALQFTNQMDPAKSSFLKAVQNNPYNAEAWNNLGSILSLMAHTDDAISALQHAISLSDDYGDAHFNLAINLLKKATESVQARSDNQPVYYLNPDRPKLNAYPIDHHDFQNGFKAYEWRWQSSQFPCKIHSMPGKPWFGESLDQKSLLVVSEQGAGDIFFFCRFLKMIPQCNLFVETTRETVSILKHLLPGDQIITDGDPLPDVDYHAFMGSLPHLLKLSISQIVTSQPYINGPSTINDAIQTIIKPYDNMMKVGLVWASGGVHQHLDKRTYGLNYFSQLFDLQNVHFFSLQKGPRGDDITHYPNAPITDMQQFIDNFEDTAAIISQMDLIITTDTSVAHLAGAMGSQTWIALPFAPDWRWGETGSKSCWYANVHFFRQQKQDDYPLVMKKIRTVLHELIQRRTTQEQTLPDVPQKNDKKYLVHGIGYIYGHTGYNIHSSNFFAQLKRYVPYVQTDLQMPELTREKTDAALNSCENPIVNIAITYGNKMNLLQACPGIKIGYTVWESTRLPDDWLEPMKYPHQLWTPSTFCKTVMVNHGFDPNHIKVVPEGIDPTVFHPKVKPLPGSDNIQGFKFLNVGKYEERKCTPYMIRAFDEEFKDTKDVKLILSCHNPFEKGFNIRKNWMTFN</sequence>
<dbReference type="InterPro" id="IPR052943">
    <property type="entry name" value="TMTC_O-mannosyl-trnsfr"/>
</dbReference>
<feature type="repeat" description="TPR" evidence="1">
    <location>
        <begin position="109"/>
        <end position="142"/>
    </location>
</feature>
<comment type="caution">
    <text evidence="2">The sequence shown here is derived from an EMBL/GenBank/DDBJ whole genome shotgun (WGS) entry which is preliminary data.</text>
</comment>
<dbReference type="PROSITE" id="PS50005">
    <property type="entry name" value="TPR"/>
    <property type="match status" value="11"/>
</dbReference>
<dbReference type="Pfam" id="PF13432">
    <property type="entry name" value="TPR_16"/>
    <property type="match status" value="2"/>
</dbReference>
<feature type="repeat" description="TPR" evidence="1">
    <location>
        <begin position="935"/>
        <end position="968"/>
    </location>
</feature>
<evidence type="ECO:0000256" key="1">
    <source>
        <dbReference type="PROSITE-ProRule" id="PRU00339"/>
    </source>
</evidence>
<feature type="repeat" description="TPR" evidence="1">
    <location>
        <begin position="41"/>
        <end position="74"/>
    </location>
</feature>
<feature type="repeat" description="TPR" evidence="1">
    <location>
        <begin position="562"/>
        <end position="595"/>
    </location>
</feature>
<dbReference type="Gene3D" id="3.40.50.2000">
    <property type="entry name" value="Glycogen Phosphorylase B"/>
    <property type="match status" value="5"/>
</dbReference>
<feature type="repeat" description="TPR" evidence="1">
    <location>
        <begin position="7"/>
        <end position="40"/>
    </location>
</feature>
<dbReference type="SUPFAM" id="SSF53756">
    <property type="entry name" value="UDP-Glycosyltransferase/glycogen phosphorylase"/>
    <property type="match status" value="5"/>
</dbReference>
<dbReference type="Pfam" id="PF13414">
    <property type="entry name" value="TPR_11"/>
    <property type="match status" value="3"/>
</dbReference>
<accession>A0A1V1PDF1</accession>
<dbReference type="InterPro" id="IPR019734">
    <property type="entry name" value="TPR_rpt"/>
</dbReference>
<feature type="repeat" description="TPR" evidence="1">
    <location>
        <begin position="528"/>
        <end position="561"/>
    </location>
</feature>
<feature type="repeat" description="TPR" evidence="1">
    <location>
        <begin position="1338"/>
        <end position="1371"/>
    </location>
</feature>
<dbReference type="EMBL" id="ATBP01000111">
    <property type="protein sequence ID" value="ETR72808.1"/>
    <property type="molecule type" value="Genomic_DNA"/>
</dbReference>
<dbReference type="Pfam" id="PF00515">
    <property type="entry name" value="TPR_1"/>
    <property type="match status" value="1"/>
</dbReference>
<name>A0A1V1PDF1_9BACT</name>
<dbReference type="PANTHER" id="PTHR44809:SF1">
    <property type="entry name" value="PROTEIN O-MANNOSYL-TRANSFERASE TMTC1"/>
    <property type="match status" value="1"/>
</dbReference>
<proteinExistence type="predicted"/>
<feature type="repeat" description="TPR" evidence="1">
    <location>
        <begin position="75"/>
        <end position="108"/>
    </location>
</feature>
<dbReference type="InterPro" id="IPR011990">
    <property type="entry name" value="TPR-like_helical_dom_sf"/>
</dbReference>
<reference evidence="3" key="1">
    <citation type="submission" date="2012-11" db="EMBL/GenBank/DDBJ databases">
        <authorList>
            <person name="Lucero-Rivera Y.E."/>
            <person name="Tovar-Ramirez D."/>
        </authorList>
    </citation>
    <scope>NUCLEOTIDE SEQUENCE [LARGE SCALE GENOMIC DNA]</scope>
    <source>
        <strain evidence="3">Araruama</strain>
    </source>
</reference>